<gene>
    <name evidence="9" type="ORF">BTM25_16780</name>
</gene>
<keyword evidence="4" id="KW-0646">Protease inhibitor</keyword>
<dbReference type="EMBL" id="MTBP01000001">
    <property type="protein sequence ID" value="POM27267.1"/>
    <property type="molecule type" value="Genomic_DNA"/>
</dbReference>
<evidence type="ECO:0000256" key="3">
    <source>
        <dbReference type="ARBA" id="ARBA00022525"/>
    </source>
</evidence>
<dbReference type="InterPro" id="IPR036819">
    <property type="entry name" value="Subtilisin_inhibitor-like_sf"/>
</dbReference>
<evidence type="ECO:0000256" key="6">
    <source>
        <dbReference type="ARBA" id="ARBA00023157"/>
    </source>
</evidence>
<evidence type="ECO:0000256" key="4">
    <source>
        <dbReference type="ARBA" id="ARBA00022690"/>
    </source>
</evidence>
<sequence length="124" mass="12786" precursor="true">MPHLVHAVLTGAALALLPAVPAAAAGPAAAELRLSVQRGADVRTVVLRCGPAGGTHPQAARACAELARGAGRLDRPSDGVFCTMDYAPVTATAHGRYGRGSVRFVKEYSNACVMRARTGTLFAF</sequence>
<protein>
    <submittedName>
        <fullName evidence="9">Subtilisin inhibitor-like protein 2</fullName>
    </submittedName>
</protein>
<keyword evidence="3" id="KW-0964">Secreted</keyword>
<feature type="domain" description="Subtilisin inhibitor" evidence="8">
    <location>
        <begin position="30"/>
        <end position="110"/>
    </location>
</feature>
<dbReference type="Gene3D" id="3.30.350.10">
    <property type="entry name" value="Subtilisin inhibitor-like"/>
    <property type="match status" value="1"/>
</dbReference>
<keyword evidence="6" id="KW-1015">Disulfide bond</keyword>
<feature type="chain" id="PRO_5015136720" evidence="7">
    <location>
        <begin position="25"/>
        <end position="124"/>
    </location>
</feature>
<dbReference type="Pfam" id="PF00720">
    <property type="entry name" value="SSI"/>
    <property type="match status" value="1"/>
</dbReference>
<keyword evidence="10" id="KW-1185">Reference proteome</keyword>
<proteinExistence type="inferred from homology"/>
<organism evidence="9 10">
    <name type="scientific">Actinomadura rubteroloni</name>
    <dbReference type="NCBI Taxonomy" id="1926885"/>
    <lineage>
        <taxon>Bacteria</taxon>
        <taxon>Bacillati</taxon>
        <taxon>Actinomycetota</taxon>
        <taxon>Actinomycetes</taxon>
        <taxon>Streptosporangiales</taxon>
        <taxon>Thermomonosporaceae</taxon>
        <taxon>Actinomadura</taxon>
    </lineage>
</organism>
<dbReference type="Proteomes" id="UP000242367">
    <property type="component" value="Unassembled WGS sequence"/>
</dbReference>
<evidence type="ECO:0000259" key="8">
    <source>
        <dbReference type="Pfam" id="PF00720"/>
    </source>
</evidence>
<comment type="caution">
    <text evidence="9">The sequence shown here is derived from an EMBL/GenBank/DDBJ whole genome shotgun (WGS) entry which is preliminary data.</text>
</comment>
<dbReference type="GO" id="GO:0005576">
    <property type="term" value="C:extracellular region"/>
    <property type="evidence" value="ECO:0007669"/>
    <property type="project" value="UniProtKB-SubCell"/>
</dbReference>
<dbReference type="InterPro" id="IPR020054">
    <property type="entry name" value="Prot_inh_SSI_I16_CS"/>
</dbReference>
<name>A0A2P4UQD1_9ACTN</name>
<dbReference type="InterPro" id="IPR023549">
    <property type="entry name" value="Subtilisin_inhibitor"/>
</dbReference>
<feature type="signal peptide" evidence="7">
    <location>
        <begin position="1"/>
        <end position="24"/>
    </location>
</feature>
<keyword evidence="5" id="KW-0722">Serine protease inhibitor</keyword>
<evidence type="ECO:0000256" key="1">
    <source>
        <dbReference type="ARBA" id="ARBA00004613"/>
    </source>
</evidence>
<keyword evidence="7" id="KW-0732">Signal</keyword>
<dbReference type="SUPFAM" id="SSF55399">
    <property type="entry name" value="Subtilisin inhibitor"/>
    <property type="match status" value="1"/>
</dbReference>
<comment type="subcellular location">
    <subcellularLocation>
        <location evidence="1">Secreted</location>
    </subcellularLocation>
</comment>
<dbReference type="GO" id="GO:0004867">
    <property type="term" value="F:serine-type endopeptidase inhibitor activity"/>
    <property type="evidence" value="ECO:0007669"/>
    <property type="project" value="UniProtKB-KW"/>
</dbReference>
<dbReference type="PROSITE" id="PS00999">
    <property type="entry name" value="SSI"/>
    <property type="match status" value="1"/>
</dbReference>
<evidence type="ECO:0000256" key="5">
    <source>
        <dbReference type="ARBA" id="ARBA00022900"/>
    </source>
</evidence>
<dbReference type="RefSeq" id="WP_103562109.1">
    <property type="nucleotide sequence ID" value="NZ_MTBP01000001.1"/>
</dbReference>
<evidence type="ECO:0000256" key="2">
    <source>
        <dbReference type="ARBA" id="ARBA00010472"/>
    </source>
</evidence>
<dbReference type="AlphaFoldDB" id="A0A2P4UQD1"/>
<evidence type="ECO:0000313" key="10">
    <source>
        <dbReference type="Proteomes" id="UP000242367"/>
    </source>
</evidence>
<comment type="similarity">
    <text evidence="2">Belongs to the protease inhibitor I16 (SSI) family.</text>
</comment>
<evidence type="ECO:0000256" key="7">
    <source>
        <dbReference type="SAM" id="SignalP"/>
    </source>
</evidence>
<evidence type="ECO:0000313" key="9">
    <source>
        <dbReference type="EMBL" id="POM27267.1"/>
    </source>
</evidence>
<accession>A0A2P4UQD1</accession>
<reference evidence="9 10" key="1">
    <citation type="journal article" date="2017" name="Chemistry">
        <title>Isolation, Biosynthesis and Chemical Modifications of Rubterolones A-F: Rare Tropolone Alkaloids from Actinomadura sp. 5-2.</title>
        <authorList>
            <person name="Guo H."/>
            <person name="Benndorf R."/>
            <person name="Leichnitz D."/>
            <person name="Klassen J.L."/>
            <person name="Vollmers J."/>
            <person name="Gorls H."/>
            <person name="Steinacker M."/>
            <person name="Weigel C."/>
            <person name="Dahse H.M."/>
            <person name="Kaster A.K."/>
            <person name="de Beer Z.W."/>
            <person name="Poulsen M."/>
            <person name="Beemelmanns C."/>
        </authorList>
    </citation>
    <scope>NUCLEOTIDE SEQUENCE [LARGE SCALE GENOMIC DNA]</scope>
    <source>
        <strain evidence="9 10">5-2</strain>
    </source>
</reference>